<evidence type="ECO:0008006" key="7">
    <source>
        <dbReference type="Google" id="ProtNLM"/>
    </source>
</evidence>
<evidence type="ECO:0000256" key="2">
    <source>
        <dbReference type="ARBA" id="ARBA00022857"/>
    </source>
</evidence>
<name>A0AAW0Q6L5_9PEZI</name>
<dbReference type="SUPFAM" id="SSF51735">
    <property type="entry name" value="NAD(P)-binding Rossmann-fold domains"/>
    <property type="match status" value="1"/>
</dbReference>
<reference evidence="5 6" key="1">
    <citation type="submission" date="2023-01" db="EMBL/GenBank/DDBJ databases">
        <title>Analysis of 21 Apiospora genomes using comparative genomics revels a genus with tremendous synthesis potential of carbohydrate active enzymes and secondary metabolites.</title>
        <authorList>
            <person name="Sorensen T."/>
        </authorList>
    </citation>
    <scope>NUCLEOTIDE SEQUENCE [LARGE SCALE GENOMIC DNA]</scope>
    <source>
        <strain evidence="5 6">CBS 117206</strain>
    </source>
</reference>
<dbReference type="Proteomes" id="UP001392437">
    <property type="component" value="Unassembled WGS sequence"/>
</dbReference>
<evidence type="ECO:0000313" key="5">
    <source>
        <dbReference type="EMBL" id="KAK8092865.1"/>
    </source>
</evidence>
<feature type="region of interest" description="Disordered" evidence="4">
    <location>
        <begin position="236"/>
        <end position="258"/>
    </location>
</feature>
<dbReference type="InterPro" id="IPR051468">
    <property type="entry name" value="Fungal_SecMetab_SDRs"/>
</dbReference>
<sequence>MSSKLCTILITGANRGIGRALAEAYLSRPNHTVIASIRNPESTTLKAFEPAEGSRLLVVKIEATSASDPAAAIETIKAAGITALDVVITVTGINPTSAFAEVKDMDPAKLEELFQVNTFSFVKLFSATHPLLKAAADNAAARAGPPKLVAISSFVGQLVEMQSNIPLQVGAYGASKAALNYLVRRAHFENPWLACWVMNPGFVQTDNGNACAELWGMGQAPDALKDVVPAMMARIDEATPEKSKVHTPHHPVYDRRNQ</sequence>
<organism evidence="5 6">
    <name type="scientific">Apiospora kogelbergensis</name>
    <dbReference type="NCBI Taxonomy" id="1337665"/>
    <lineage>
        <taxon>Eukaryota</taxon>
        <taxon>Fungi</taxon>
        <taxon>Dikarya</taxon>
        <taxon>Ascomycota</taxon>
        <taxon>Pezizomycotina</taxon>
        <taxon>Sordariomycetes</taxon>
        <taxon>Xylariomycetidae</taxon>
        <taxon>Amphisphaeriales</taxon>
        <taxon>Apiosporaceae</taxon>
        <taxon>Apiospora</taxon>
    </lineage>
</organism>
<dbReference type="Pfam" id="PF00106">
    <property type="entry name" value="adh_short"/>
    <property type="match status" value="1"/>
</dbReference>
<dbReference type="EMBL" id="JAQQWP010000012">
    <property type="protein sequence ID" value="KAK8092865.1"/>
    <property type="molecule type" value="Genomic_DNA"/>
</dbReference>
<dbReference type="InterPro" id="IPR036291">
    <property type="entry name" value="NAD(P)-bd_dom_sf"/>
</dbReference>
<comment type="similarity">
    <text evidence="1">Belongs to the short-chain dehydrogenases/reductases (SDR) family.</text>
</comment>
<evidence type="ECO:0000256" key="4">
    <source>
        <dbReference type="SAM" id="MobiDB-lite"/>
    </source>
</evidence>
<proteinExistence type="inferred from homology"/>
<dbReference type="Gene3D" id="3.40.50.720">
    <property type="entry name" value="NAD(P)-binding Rossmann-like Domain"/>
    <property type="match status" value="1"/>
</dbReference>
<dbReference type="AlphaFoldDB" id="A0AAW0Q6L5"/>
<evidence type="ECO:0000313" key="6">
    <source>
        <dbReference type="Proteomes" id="UP001392437"/>
    </source>
</evidence>
<dbReference type="GO" id="GO:0016491">
    <property type="term" value="F:oxidoreductase activity"/>
    <property type="evidence" value="ECO:0007669"/>
    <property type="project" value="UniProtKB-KW"/>
</dbReference>
<dbReference type="InterPro" id="IPR002347">
    <property type="entry name" value="SDR_fam"/>
</dbReference>
<gene>
    <name evidence="5" type="ORF">PG999_014452</name>
</gene>
<protein>
    <recommendedName>
        <fullName evidence="7">NAD(P)-dependent dehydrogenase, short-chain alcohol dehydrogenase family</fullName>
    </recommendedName>
</protein>
<dbReference type="PRINTS" id="PR00081">
    <property type="entry name" value="GDHRDH"/>
</dbReference>
<dbReference type="PANTHER" id="PTHR43544">
    <property type="entry name" value="SHORT-CHAIN DEHYDROGENASE/REDUCTASE"/>
    <property type="match status" value="1"/>
</dbReference>
<keyword evidence="6" id="KW-1185">Reference proteome</keyword>
<keyword evidence="2" id="KW-0521">NADP</keyword>
<dbReference type="PANTHER" id="PTHR43544:SF7">
    <property type="entry name" value="NADB-LER2"/>
    <property type="match status" value="1"/>
</dbReference>
<evidence type="ECO:0000256" key="3">
    <source>
        <dbReference type="ARBA" id="ARBA00023002"/>
    </source>
</evidence>
<accession>A0AAW0Q6L5</accession>
<evidence type="ECO:0000256" key="1">
    <source>
        <dbReference type="ARBA" id="ARBA00006484"/>
    </source>
</evidence>
<keyword evidence="3" id="KW-0560">Oxidoreductase</keyword>
<comment type="caution">
    <text evidence="5">The sequence shown here is derived from an EMBL/GenBank/DDBJ whole genome shotgun (WGS) entry which is preliminary data.</text>
</comment>
<dbReference type="GO" id="GO:0005737">
    <property type="term" value="C:cytoplasm"/>
    <property type="evidence" value="ECO:0007669"/>
    <property type="project" value="TreeGrafter"/>
</dbReference>